<name>A0ABM8I306_9BACT</name>
<dbReference type="SUPFAM" id="SSF50182">
    <property type="entry name" value="Sm-like ribonucleoproteins"/>
    <property type="match status" value="1"/>
</dbReference>
<feature type="transmembrane region" description="Helical" evidence="9">
    <location>
        <begin position="430"/>
        <end position="448"/>
    </location>
</feature>
<dbReference type="SUPFAM" id="SSF82861">
    <property type="entry name" value="Mechanosensitive channel protein MscS (YggB), transmembrane region"/>
    <property type="match status" value="1"/>
</dbReference>
<keyword evidence="7" id="KW-0175">Coiled coil</keyword>
<evidence type="ECO:0000256" key="7">
    <source>
        <dbReference type="SAM" id="Coils"/>
    </source>
</evidence>
<dbReference type="InterPro" id="IPR023408">
    <property type="entry name" value="MscS_beta-dom_sf"/>
</dbReference>
<evidence type="ECO:0008006" key="15">
    <source>
        <dbReference type="Google" id="ProtNLM"/>
    </source>
</evidence>
<feature type="coiled-coil region" evidence="7">
    <location>
        <begin position="43"/>
        <end position="83"/>
    </location>
</feature>
<feature type="transmembrane region" description="Helical" evidence="9">
    <location>
        <begin position="368"/>
        <end position="388"/>
    </location>
</feature>
<dbReference type="SUPFAM" id="SSF82689">
    <property type="entry name" value="Mechanosensitive channel protein MscS (YggB), C-terminal domain"/>
    <property type="match status" value="1"/>
</dbReference>
<keyword evidence="3" id="KW-1003">Cell membrane</keyword>
<feature type="transmembrane region" description="Helical" evidence="9">
    <location>
        <begin position="598"/>
        <end position="627"/>
    </location>
</feature>
<feature type="transmembrane region" description="Helical" evidence="9">
    <location>
        <begin position="530"/>
        <end position="552"/>
    </location>
</feature>
<evidence type="ECO:0000256" key="6">
    <source>
        <dbReference type="ARBA" id="ARBA00023136"/>
    </source>
</evidence>
<dbReference type="PANTHER" id="PTHR30347">
    <property type="entry name" value="POTASSIUM CHANNEL RELATED"/>
    <property type="match status" value="1"/>
</dbReference>
<protein>
    <recommendedName>
        <fullName evidence="15">MscS Mechanosensitive ion channel</fullName>
    </recommendedName>
</protein>
<gene>
    <name evidence="13" type="ORF">DESUT3_40110</name>
</gene>
<dbReference type="Pfam" id="PF21082">
    <property type="entry name" value="MS_channel_3rd"/>
    <property type="match status" value="1"/>
</dbReference>
<feature type="domain" description="Mechanosensitive ion channel MscS C-terminal" evidence="12">
    <location>
        <begin position="689"/>
        <end position="768"/>
    </location>
</feature>
<accession>A0ABM8I306</accession>
<feature type="transmembrane region" description="Helical" evidence="9">
    <location>
        <begin position="481"/>
        <end position="504"/>
    </location>
</feature>
<evidence type="ECO:0000256" key="10">
    <source>
        <dbReference type="SAM" id="SignalP"/>
    </source>
</evidence>
<sequence>MAQLLLTLWSLVVIGAAAFAQEPVAQGPEAAALPGVVEVIPRLAQLREQGLNLELRLAQIRDSAEFRRQLQALEQRQQEIGKRMTDTGDPAGWSFDRLQEVRGDLVEQRDAIGKVLDDLSRRLAEMEQLRKDWLGKEKFWQEWKAQLQALEQEFSLEAFSEAGKLIAQAQKGLAESNAPLVGLQKEIIDVQARALDRLNIISGHLNALRGQTFKKTSPSFADRDFYRQFTAELWAAVKAGVLRVRPVDRLFWQENGWLLAMQVLIVLTLSPLIIRHRRRPDVTPEWQFITRHPWATGIFVAQAALNPLYSSPPALWRLFSGVLGALAASVLVAGLLRNPRKIFMVYLLAFLVVLSLGLQIISFPQPLYRIYLALLSLLGIPLLLWLAMRQRRAHQGRGGWFAQVLQAGALILGLSLVAQCAGFNLLASRLIEASVGTVFLALFTYMAIRLGRGGIEFLLTHPRVAERPFFRRFGAELTRRLQGVLEAVLIGLALLYLLVVWGLFDSAAQAWKVLLGLGFAVGEINISLEMLFWVGVVLYFSIVFSWFIRAVLDTQIFPRREFDRGVRDAIKKLLHYSLVFIGFLLAMSLAGFELRNFAVLAGAFGIGIGFGLQNIVNNFISGIILLFERPIKVGDMIVLDSEWGRVRKIGLRSTIVETLDQSEIIVPNSQLISEKVTNWTLSTQVARLVLPVGVAYGSNVKLVLSILKEVAVQHPDVLSEPAPSPIFKGFGDSSLDFELRVWVTDINRRLRIISELNQAIDQGFRDGQVEIPFPQRDLHLRSVDEALLARSWGAGGKTPRTGVAAEEEKEVVPRFTETDGGEEPEARED</sequence>
<feature type="transmembrane region" description="Helical" evidence="9">
    <location>
        <begin position="573"/>
        <end position="592"/>
    </location>
</feature>
<evidence type="ECO:0000259" key="12">
    <source>
        <dbReference type="Pfam" id="PF21082"/>
    </source>
</evidence>
<evidence type="ECO:0000256" key="3">
    <source>
        <dbReference type="ARBA" id="ARBA00022475"/>
    </source>
</evidence>
<evidence type="ECO:0000256" key="5">
    <source>
        <dbReference type="ARBA" id="ARBA00022989"/>
    </source>
</evidence>
<dbReference type="Gene3D" id="1.10.287.1260">
    <property type="match status" value="1"/>
</dbReference>
<dbReference type="RefSeq" id="WP_221250317.1">
    <property type="nucleotide sequence ID" value="NZ_AP024355.1"/>
</dbReference>
<dbReference type="InterPro" id="IPR049278">
    <property type="entry name" value="MS_channel_C"/>
</dbReference>
<proteinExistence type="inferred from homology"/>
<feature type="chain" id="PRO_5047394652" description="MscS Mechanosensitive ion channel" evidence="10">
    <location>
        <begin position="21"/>
        <end position="829"/>
    </location>
</feature>
<evidence type="ECO:0000256" key="2">
    <source>
        <dbReference type="ARBA" id="ARBA00008017"/>
    </source>
</evidence>
<dbReference type="EMBL" id="AP024355">
    <property type="protein sequence ID" value="BCR06942.1"/>
    <property type="molecule type" value="Genomic_DNA"/>
</dbReference>
<dbReference type="Gene3D" id="3.30.70.100">
    <property type="match status" value="1"/>
</dbReference>
<evidence type="ECO:0000256" key="4">
    <source>
        <dbReference type="ARBA" id="ARBA00022692"/>
    </source>
</evidence>
<feature type="transmembrane region" description="Helical" evidence="9">
    <location>
        <begin position="315"/>
        <end position="336"/>
    </location>
</feature>
<dbReference type="PANTHER" id="PTHR30347:SF1">
    <property type="entry name" value="MECHANOSENSITIVE CHANNEL MSCK"/>
    <property type="match status" value="1"/>
</dbReference>
<evidence type="ECO:0000256" key="8">
    <source>
        <dbReference type="SAM" id="MobiDB-lite"/>
    </source>
</evidence>
<dbReference type="InterPro" id="IPR052702">
    <property type="entry name" value="MscS-like_channel"/>
</dbReference>
<feature type="compositionally biased region" description="Acidic residues" evidence="8">
    <location>
        <begin position="819"/>
        <end position="829"/>
    </location>
</feature>
<comment type="subcellular location">
    <subcellularLocation>
        <location evidence="1">Cell membrane</location>
        <topology evidence="1">Multi-pass membrane protein</topology>
    </subcellularLocation>
</comment>
<dbReference type="InterPro" id="IPR006685">
    <property type="entry name" value="MscS_channel_2nd"/>
</dbReference>
<dbReference type="InterPro" id="IPR011066">
    <property type="entry name" value="MscS_channel_C_sf"/>
</dbReference>
<evidence type="ECO:0000313" key="13">
    <source>
        <dbReference type="EMBL" id="BCR06942.1"/>
    </source>
</evidence>
<dbReference type="InterPro" id="IPR010920">
    <property type="entry name" value="LSM_dom_sf"/>
</dbReference>
<feature type="signal peptide" evidence="10">
    <location>
        <begin position="1"/>
        <end position="20"/>
    </location>
</feature>
<organism evidence="13 14">
    <name type="scientific">Desulfuromonas versatilis</name>
    <dbReference type="NCBI Taxonomy" id="2802975"/>
    <lineage>
        <taxon>Bacteria</taxon>
        <taxon>Pseudomonadati</taxon>
        <taxon>Thermodesulfobacteriota</taxon>
        <taxon>Desulfuromonadia</taxon>
        <taxon>Desulfuromonadales</taxon>
        <taxon>Desulfuromonadaceae</taxon>
        <taxon>Desulfuromonas</taxon>
    </lineage>
</organism>
<evidence type="ECO:0000259" key="11">
    <source>
        <dbReference type="Pfam" id="PF00924"/>
    </source>
</evidence>
<feature type="transmembrane region" description="Helical" evidence="9">
    <location>
        <begin position="400"/>
        <end position="418"/>
    </location>
</feature>
<dbReference type="InterPro" id="IPR011014">
    <property type="entry name" value="MscS_channel_TM-2"/>
</dbReference>
<evidence type="ECO:0000313" key="14">
    <source>
        <dbReference type="Proteomes" id="UP001319827"/>
    </source>
</evidence>
<feature type="region of interest" description="Disordered" evidence="8">
    <location>
        <begin position="793"/>
        <end position="829"/>
    </location>
</feature>
<dbReference type="Pfam" id="PF00924">
    <property type="entry name" value="MS_channel_2nd"/>
    <property type="match status" value="1"/>
</dbReference>
<keyword evidence="5 9" id="KW-1133">Transmembrane helix</keyword>
<keyword evidence="4 9" id="KW-0812">Transmembrane</keyword>
<dbReference type="Gene3D" id="2.30.30.60">
    <property type="match status" value="1"/>
</dbReference>
<evidence type="ECO:0000256" key="1">
    <source>
        <dbReference type="ARBA" id="ARBA00004651"/>
    </source>
</evidence>
<dbReference type="Proteomes" id="UP001319827">
    <property type="component" value="Chromosome"/>
</dbReference>
<reference evidence="13 14" key="1">
    <citation type="journal article" date="2016" name="C (Basel)">
        <title>Selective Growth of and Electricity Production by Marine Exoelectrogenic Bacteria in Self-Aggregated Hydrogel of Microbially Reduced Graphene Oxide.</title>
        <authorList>
            <person name="Yoshida N."/>
            <person name="Goto Y."/>
            <person name="Miyata Y."/>
        </authorList>
    </citation>
    <scope>NUCLEOTIDE SEQUENCE [LARGE SCALE GENOMIC DNA]</scope>
    <source>
        <strain evidence="13 14">NIT-T3</strain>
    </source>
</reference>
<keyword evidence="14" id="KW-1185">Reference proteome</keyword>
<evidence type="ECO:0000256" key="9">
    <source>
        <dbReference type="SAM" id="Phobius"/>
    </source>
</evidence>
<feature type="domain" description="Mechanosensitive ion channel MscS" evidence="11">
    <location>
        <begin position="614"/>
        <end position="680"/>
    </location>
</feature>
<keyword evidence="10" id="KW-0732">Signal</keyword>
<comment type="similarity">
    <text evidence="2">Belongs to the MscS (TC 1.A.23) family.</text>
</comment>
<feature type="transmembrane region" description="Helical" evidence="9">
    <location>
        <begin position="343"/>
        <end position="362"/>
    </location>
</feature>
<reference evidence="13 14" key="2">
    <citation type="journal article" date="2021" name="Int. J. Syst. Evol. Microbiol.">
        <title>Isolation and Polyphasic Characterization of Desulfuromonas versatilis sp. Nov., an Electrogenic Bacteria Capable of Versatile Metabolism Isolated from a Graphene Oxide-Reducing Enrichment Culture.</title>
        <authorList>
            <person name="Xie L."/>
            <person name="Yoshida N."/>
            <person name="Ishii S."/>
            <person name="Meng L."/>
        </authorList>
    </citation>
    <scope>NUCLEOTIDE SEQUENCE [LARGE SCALE GENOMIC DNA]</scope>
    <source>
        <strain evidence="13 14">NIT-T3</strain>
    </source>
</reference>
<keyword evidence="6 9" id="KW-0472">Membrane</keyword>